<dbReference type="EMBL" id="CP002172">
    <property type="protein sequence ID" value="AEA38720.1"/>
    <property type="molecule type" value="Genomic_DNA"/>
</dbReference>
<sequence length="1059" mass="128207">MNTMLKQTDFKIQFIKIHNFKSYKKSSFFDTFETTGWITGKNGTGKTNLIEAFIFVCGETLKNINCSSFEYLFPDFSIRKNFIISRVDLIIKYEYIFIKISRTIDTDGINEFYLNDKNVSFFHFKILFDWIGLKNVRELVFLNNLENNFIFLNKNCLTRLFYDLISFKKKNKLWEKIKMLKNKLRTNDYFYFKKIKFIINQKFFFYKKKKIADKSKLIKIDMKTEKKNFFFYKKKIFLHENLKLLKKNAQKSLQMGYLFFYNSSITAYKIKCKYLSKKNGKLKKSSMTDNYQFLLINFFFISENIRKLKKIFSLIKKKYIIQCFFKTSRNIYFPRNKTYKKKFYAILYIKFDFFFLYIKKNFLETLFERNIKFNKSLKNAKTCHICLTRHELSSFIFFYIFCRLKNINMLINLNYEKIIFNLIFCNIYFIFMIKFFMKNPNIEKIKPIKNLYQVIPVFLSKTIRGLCIDLFKILDCSYKLILKKFVKQNSNLIFINNPTAITSLVKYIKKTQICPVKILVKKNLINIYNSTKKRNICVFLEYLEFEESDLTCFFYADKKNYFSSQKELSRKEKNLKVFGYYVLKNSIYPTVSFFSTNSKKKPGFKKKKIFFLKEQIKQMVSNKIIFALKQKKNNLTNNYLVCLFTLGVVRLFEKYFDKIFFFTILKHFLCVRECVIFFLIHGLIENFFFNLKKTLFELKKKKMFFNRNIFYLNNVCIFIYETKKKITNKQNSSFKFHKKYISVVNLFSLNYLNMANKERCTKFFFSKFIHNLIKENKHLTDLKRFKNMSDLFLNKLCKIINLKKKILNYVYKENFKLINVKIFLQILNFKLLRYTKIVYLIKNFIFETKADRTQHLYVLVKKDRIYQKNQLLIQNFFNLNVSLNKKIFQKNLFFLKKQIKDNHNRFIYIRSKLLENKYRYLLLSKKINKSQKKLLKKFEWNFHIVSTKVNHVYKRITRTRYNPLGGIAFLKLSNEKDSKKKNISYIAIPSARKICNIEALSGGEKIVASFSLIMALHKVYNPPIMFCDELDENLDDMHFKKILKYLINNSKKKISKHIW</sequence>
<dbReference type="InterPro" id="IPR003395">
    <property type="entry name" value="RecF/RecN/SMC_N"/>
</dbReference>
<evidence type="ECO:0000256" key="2">
    <source>
        <dbReference type="ARBA" id="ARBA00022618"/>
    </source>
</evidence>
<keyword evidence="6" id="KW-0812">Transmembrane</keyword>
<dbReference type="RefSeq" id="XP_003239618.1">
    <property type="nucleotide sequence ID" value="XM_003239570.1"/>
</dbReference>
<dbReference type="PANTHER" id="PTHR18937">
    <property type="entry name" value="STRUCTURAL MAINTENANCE OF CHROMOSOMES SMC FAMILY MEMBER"/>
    <property type="match status" value="1"/>
</dbReference>
<evidence type="ECO:0000313" key="9">
    <source>
        <dbReference type="Proteomes" id="UP000243423"/>
    </source>
</evidence>
<accession>F2HHC4</accession>
<keyword evidence="6" id="KW-1133">Transmembrane helix</keyword>
<keyword evidence="5" id="KW-0131">Cell cycle</keyword>
<dbReference type="Gene3D" id="3.40.50.300">
    <property type="entry name" value="P-loop containing nucleotide triphosphate hydrolases"/>
    <property type="match status" value="2"/>
</dbReference>
<dbReference type="GO" id="GO:0051301">
    <property type="term" value="P:cell division"/>
    <property type="evidence" value="ECO:0007669"/>
    <property type="project" value="UniProtKB-KW"/>
</dbReference>
<evidence type="ECO:0000259" key="7">
    <source>
        <dbReference type="PROSITE" id="PS50006"/>
    </source>
</evidence>
<evidence type="ECO:0000256" key="1">
    <source>
        <dbReference type="ARBA" id="ARBA00004123"/>
    </source>
</evidence>
<proteinExistence type="predicted"/>
<dbReference type="GO" id="GO:0003677">
    <property type="term" value="F:DNA binding"/>
    <property type="evidence" value="ECO:0007669"/>
    <property type="project" value="TreeGrafter"/>
</dbReference>
<feature type="transmembrane region" description="Helical" evidence="6">
    <location>
        <begin position="418"/>
        <end position="437"/>
    </location>
</feature>
<feature type="transmembrane region" description="Helical" evidence="6">
    <location>
        <begin position="635"/>
        <end position="653"/>
    </location>
</feature>
<dbReference type="SUPFAM" id="SSF52540">
    <property type="entry name" value="P-loop containing nucleoside triphosphate hydrolases"/>
    <property type="match status" value="1"/>
</dbReference>
<dbReference type="PANTHER" id="PTHR18937:SF12">
    <property type="entry name" value="STRUCTURAL MAINTENANCE OF CHROMOSOMES PROTEIN"/>
    <property type="match status" value="1"/>
</dbReference>
<evidence type="ECO:0000256" key="4">
    <source>
        <dbReference type="ARBA" id="ARBA00023242"/>
    </source>
</evidence>
<reference evidence="8 9" key="1">
    <citation type="journal article" date="2011" name="Genome Biol. Evol.">
        <title>Complete nucleomorph genome sequence of the nonphotosynthetic alga Cryptomonas paramecium reveals a core nucleomorph gene set.</title>
        <authorList>
            <person name="Tanifuji G."/>
            <person name="Onodera N.T."/>
            <person name="Wheeler T.J."/>
            <person name="Dlutek M."/>
            <person name="Donaher N."/>
            <person name="Archibald J.M."/>
        </authorList>
    </citation>
    <scope>NUCLEOTIDE SEQUENCE [LARGE SCALE GENOMIC DNA]</scope>
    <source>
        <strain evidence="8 9">CCAP977/2A</strain>
    </source>
</reference>
<keyword evidence="4" id="KW-0539">Nucleus</keyword>
<dbReference type="Proteomes" id="UP000243423">
    <property type="component" value="Nucleomorph 1"/>
</dbReference>
<dbReference type="InterPro" id="IPR000253">
    <property type="entry name" value="FHA_dom"/>
</dbReference>
<name>F2HHC4_9CRYP</name>
<keyword evidence="8" id="KW-0542">Nucleomorph</keyword>
<dbReference type="Pfam" id="PF02463">
    <property type="entry name" value="SMC_N"/>
    <property type="match status" value="1"/>
</dbReference>
<dbReference type="InterPro" id="IPR027417">
    <property type="entry name" value="P-loop_NTPase"/>
</dbReference>
<dbReference type="AlphaFoldDB" id="F2HHC4"/>
<geneLocation type="nucleomorph" evidence="8"/>
<keyword evidence="3" id="KW-0498">Mitosis</keyword>
<dbReference type="GO" id="GO:0005634">
    <property type="term" value="C:nucleus"/>
    <property type="evidence" value="ECO:0007669"/>
    <property type="project" value="UniProtKB-SubCell"/>
</dbReference>
<dbReference type="GO" id="GO:0008278">
    <property type="term" value="C:cohesin complex"/>
    <property type="evidence" value="ECO:0007669"/>
    <property type="project" value="TreeGrafter"/>
</dbReference>
<comment type="subcellular location">
    <subcellularLocation>
        <location evidence="1">Nucleus</location>
    </subcellularLocation>
</comment>
<evidence type="ECO:0000313" key="8">
    <source>
        <dbReference type="EMBL" id="AEA38720.1"/>
    </source>
</evidence>
<keyword evidence="2" id="KW-0132">Cell division</keyword>
<gene>
    <name evidence="8" type="primary">smc1</name>
    <name evidence="8" type="ORF">CPARA_1gp062</name>
</gene>
<dbReference type="GeneID" id="10446998"/>
<evidence type="ECO:0000256" key="3">
    <source>
        <dbReference type="ARBA" id="ARBA00022776"/>
    </source>
</evidence>
<evidence type="ECO:0000256" key="6">
    <source>
        <dbReference type="SAM" id="Phobius"/>
    </source>
</evidence>
<dbReference type="PROSITE" id="PS50006">
    <property type="entry name" value="FHA_DOMAIN"/>
    <property type="match status" value="1"/>
</dbReference>
<evidence type="ECO:0000256" key="5">
    <source>
        <dbReference type="ARBA" id="ARBA00023306"/>
    </source>
</evidence>
<dbReference type="GO" id="GO:0007062">
    <property type="term" value="P:sister chromatid cohesion"/>
    <property type="evidence" value="ECO:0007669"/>
    <property type="project" value="TreeGrafter"/>
</dbReference>
<feature type="domain" description="FHA" evidence="7">
    <location>
        <begin position="98"/>
        <end position="157"/>
    </location>
</feature>
<organism evidence="8 9">
    <name type="scientific">Cryptomonas paramaecium</name>
    <dbReference type="NCBI Taxonomy" id="2898"/>
    <lineage>
        <taxon>Eukaryota</taxon>
        <taxon>Cryptophyceae</taxon>
        <taxon>Cryptomonadales</taxon>
        <taxon>Cryptomonadaceae</taxon>
        <taxon>Cryptomonas</taxon>
    </lineage>
</organism>
<keyword evidence="6" id="KW-0472">Membrane</keyword>
<protein>
    <submittedName>
        <fullName evidence="8">Structural maintenance of chromosomes 1</fullName>
    </submittedName>
</protein>